<proteinExistence type="predicted"/>
<feature type="transmembrane region" description="Helical" evidence="10">
    <location>
        <begin position="215"/>
        <end position="236"/>
    </location>
</feature>
<keyword evidence="13" id="KW-1185">Reference proteome</keyword>
<organism evidence="12 13">
    <name type="scientific">Jeongeupia chitinilytica</name>
    <dbReference type="NCBI Taxonomy" id="1041641"/>
    <lineage>
        <taxon>Bacteria</taxon>
        <taxon>Pseudomonadati</taxon>
        <taxon>Pseudomonadota</taxon>
        <taxon>Betaproteobacteria</taxon>
        <taxon>Neisseriales</taxon>
        <taxon>Chitinibacteraceae</taxon>
        <taxon>Jeongeupia</taxon>
    </lineage>
</organism>
<accession>A0ABQ3GZT2</accession>
<evidence type="ECO:0000256" key="10">
    <source>
        <dbReference type="SAM" id="Phobius"/>
    </source>
</evidence>
<dbReference type="SUPFAM" id="SSF141868">
    <property type="entry name" value="EAL domain-like"/>
    <property type="match status" value="1"/>
</dbReference>
<keyword evidence="5 10" id="KW-0812">Transmembrane</keyword>
<keyword evidence="3" id="KW-1003">Cell membrane</keyword>
<dbReference type="PANTHER" id="PTHR33121:SF80">
    <property type="entry name" value="CYCLIC DI-GMP PHOSPHODIESTERASE PDEL"/>
    <property type="match status" value="1"/>
</dbReference>
<evidence type="ECO:0000256" key="2">
    <source>
        <dbReference type="ARBA" id="ARBA00012282"/>
    </source>
</evidence>
<dbReference type="InterPro" id="IPR024744">
    <property type="entry name" value="CSS-motif_dom"/>
</dbReference>
<keyword evidence="7 10" id="KW-1133">Transmembrane helix</keyword>
<reference evidence="13" key="1">
    <citation type="journal article" date="2019" name="Int. J. Syst. Evol. Microbiol.">
        <title>The Global Catalogue of Microorganisms (GCM) 10K type strain sequencing project: providing services to taxonomists for standard genome sequencing and annotation.</title>
        <authorList>
            <consortium name="The Broad Institute Genomics Platform"/>
            <consortium name="The Broad Institute Genome Sequencing Center for Infectious Disease"/>
            <person name="Wu L."/>
            <person name="Ma J."/>
        </authorList>
    </citation>
    <scope>NUCLEOTIDE SEQUENCE [LARGE SCALE GENOMIC DNA]</scope>
    <source>
        <strain evidence="13">KCTC 23701</strain>
    </source>
</reference>
<dbReference type="Gene3D" id="3.20.20.450">
    <property type="entry name" value="EAL domain"/>
    <property type="match status" value="1"/>
</dbReference>
<dbReference type="InterPro" id="IPR001633">
    <property type="entry name" value="EAL_dom"/>
</dbReference>
<evidence type="ECO:0000256" key="1">
    <source>
        <dbReference type="ARBA" id="ARBA00004651"/>
    </source>
</evidence>
<comment type="catalytic activity">
    <reaction evidence="9">
        <text>3',3'-c-di-GMP + H2O = 5'-phosphoguanylyl(3'-&gt;5')guanosine + H(+)</text>
        <dbReference type="Rhea" id="RHEA:24902"/>
        <dbReference type="ChEBI" id="CHEBI:15377"/>
        <dbReference type="ChEBI" id="CHEBI:15378"/>
        <dbReference type="ChEBI" id="CHEBI:58754"/>
        <dbReference type="ChEBI" id="CHEBI:58805"/>
        <dbReference type="EC" id="3.1.4.52"/>
    </reaction>
</comment>
<sequence>MALSLPLLGIGIGIVQAHWQLQQQAEKSAAHAIKRLDQVLDNGKLAASSVQMLVGQPCDKNTQRALQWPVATITYVRSVALTKGSQLYCTSLLGATRFDLTQSRFIDGQLLLMPNLVTSPNVPVLATRHPVPGGAVIAIIDGRYLHSAMQLAAQDGQLYFEVGDLHMGLDGHISNKPIPALDDAFAKRTSSRHPYTIISGSPAGSIQKYLLNYNLPLLILTVIVGLLAGLACYRLLGRPGSPRAILRRALEARQFEPFLQPIVRAGDGHWIGAEVLMRWHLPGEGLIRPDLFIPMAEQTGQILPMTRDLMQQVAEVLAPHAAELPPHCHIGFNISAAHCSDPQLLEDCRNFLAAFPSGSIELWLELTERELIEPTEASDLLFQQLSSLGVKVAIDDFGIGHASLNYLQRFTVDALKIDQSFVKRIGADTLSAHLLDTLVALATKLDIDLVAEGVETAAQRDYLRALRVRYLQGYYFGRPMPIREFMPALRQHRNAVREVMDLRA</sequence>
<keyword evidence="8 10" id="KW-0472">Membrane</keyword>
<evidence type="ECO:0000256" key="9">
    <source>
        <dbReference type="ARBA" id="ARBA00034290"/>
    </source>
</evidence>
<comment type="caution">
    <text evidence="12">The sequence shown here is derived from an EMBL/GenBank/DDBJ whole genome shotgun (WGS) entry which is preliminary data.</text>
</comment>
<evidence type="ECO:0000313" key="12">
    <source>
        <dbReference type="EMBL" id="GHD60346.1"/>
    </source>
</evidence>
<dbReference type="EMBL" id="BMYO01000003">
    <property type="protein sequence ID" value="GHD60346.1"/>
    <property type="molecule type" value="Genomic_DNA"/>
</dbReference>
<keyword evidence="4" id="KW-0973">c-di-GMP</keyword>
<evidence type="ECO:0000256" key="5">
    <source>
        <dbReference type="ARBA" id="ARBA00022692"/>
    </source>
</evidence>
<dbReference type="PROSITE" id="PS50883">
    <property type="entry name" value="EAL"/>
    <property type="match status" value="1"/>
</dbReference>
<evidence type="ECO:0000256" key="7">
    <source>
        <dbReference type="ARBA" id="ARBA00022989"/>
    </source>
</evidence>
<dbReference type="Pfam" id="PF12792">
    <property type="entry name" value="CSS-motif"/>
    <property type="match status" value="1"/>
</dbReference>
<dbReference type="CDD" id="cd01948">
    <property type="entry name" value="EAL"/>
    <property type="match status" value="1"/>
</dbReference>
<evidence type="ECO:0000256" key="8">
    <source>
        <dbReference type="ARBA" id="ARBA00023136"/>
    </source>
</evidence>
<dbReference type="InterPro" id="IPR035919">
    <property type="entry name" value="EAL_sf"/>
</dbReference>
<dbReference type="Proteomes" id="UP000604737">
    <property type="component" value="Unassembled WGS sequence"/>
</dbReference>
<evidence type="ECO:0000256" key="6">
    <source>
        <dbReference type="ARBA" id="ARBA00022801"/>
    </source>
</evidence>
<dbReference type="EC" id="3.1.4.52" evidence="2"/>
<keyword evidence="6" id="KW-0378">Hydrolase</keyword>
<name>A0ABQ3GZT2_9NEIS</name>
<dbReference type="SMART" id="SM00052">
    <property type="entry name" value="EAL"/>
    <property type="match status" value="1"/>
</dbReference>
<dbReference type="InterPro" id="IPR050706">
    <property type="entry name" value="Cyclic-di-GMP_PDE-like"/>
</dbReference>
<dbReference type="Pfam" id="PF00563">
    <property type="entry name" value="EAL"/>
    <property type="match status" value="1"/>
</dbReference>
<dbReference type="PANTHER" id="PTHR33121">
    <property type="entry name" value="CYCLIC DI-GMP PHOSPHODIESTERASE PDEF"/>
    <property type="match status" value="1"/>
</dbReference>
<gene>
    <name evidence="12" type="ORF">GCM10007350_13240</name>
</gene>
<evidence type="ECO:0000313" key="13">
    <source>
        <dbReference type="Proteomes" id="UP000604737"/>
    </source>
</evidence>
<evidence type="ECO:0000256" key="4">
    <source>
        <dbReference type="ARBA" id="ARBA00022636"/>
    </source>
</evidence>
<evidence type="ECO:0000256" key="3">
    <source>
        <dbReference type="ARBA" id="ARBA00022475"/>
    </source>
</evidence>
<evidence type="ECO:0000259" key="11">
    <source>
        <dbReference type="PROSITE" id="PS50883"/>
    </source>
</evidence>
<feature type="domain" description="EAL" evidence="11">
    <location>
        <begin position="239"/>
        <end position="493"/>
    </location>
</feature>
<protein>
    <recommendedName>
        <fullName evidence="2">cyclic-guanylate-specific phosphodiesterase</fullName>
        <ecNumber evidence="2">3.1.4.52</ecNumber>
    </recommendedName>
</protein>
<comment type="subcellular location">
    <subcellularLocation>
        <location evidence="1">Cell membrane</location>
        <topology evidence="1">Multi-pass membrane protein</topology>
    </subcellularLocation>
</comment>